<dbReference type="GO" id="GO:0016788">
    <property type="term" value="F:hydrolase activity, acting on ester bonds"/>
    <property type="evidence" value="ECO:0007669"/>
    <property type="project" value="InterPro"/>
</dbReference>
<dbReference type="InterPro" id="IPR036514">
    <property type="entry name" value="SGNH_hydro_sf"/>
</dbReference>
<dbReference type="PANTHER" id="PTHR46020">
    <property type="entry name" value="OSJNBB0059K02.9 PROTEIN"/>
    <property type="match status" value="1"/>
</dbReference>
<keyword evidence="6" id="KW-1185">Reference proteome</keyword>
<comment type="similarity">
    <text evidence="1">Belongs to the 'GDSL' lipolytic enzyme family.</text>
</comment>
<dbReference type="FunFam" id="3.40.50.1110:FF:000003">
    <property type="entry name" value="GDSL esterase/lipase APG"/>
    <property type="match status" value="2"/>
</dbReference>
<dbReference type="InterPro" id="IPR035669">
    <property type="entry name" value="SGNH_plant_lipase-like"/>
</dbReference>
<accession>A0A4D6N1B7</accession>
<dbReference type="InterPro" id="IPR001087">
    <property type="entry name" value="GDSL"/>
</dbReference>
<keyword evidence="4" id="KW-0443">Lipid metabolism</keyword>
<reference evidence="5 6" key="1">
    <citation type="submission" date="2019-04" db="EMBL/GenBank/DDBJ databases">
        <title>An improved genome assembly and genetic linkage map for asparagus bean, Vigna unguiculata ssp. sesquipedialis.</title>
        <authorList>
            <person name="Xia Q."/>
            <person name="Zhang R."/>
            <person name="Dong Y."/>
        </authorList>
    </citation>
    <scope>NUCLEOTIDE SEQUENCE [LARGE SCALE GENOMIC DNA]</scope>
    <source>
        <tissue evidence="5">Leaf</tissue>
    </source>
</reference>
<protein>
    <submittedName>
        <fullName evidence="5">Zeta-carotene desaturase</fullName>
    </submittedName>
</protein>
<evidence type="ECO:0000256" key="3">
    <source>
        <dbReference type="ARBA" id="ARBA00022963"/>
    </source>
</evidence>
<dbReference type="SUPFAM" id="SSF52266">
    <property type="entry name" value="SGNH hydrolase"/>
    <property type="match status" value="2"/>
</dbReference>
<sequence>MQYLSPTTLFVFGDSYADTGNLKLSEPCSWKDPYGVTFPEKPSGRFSNGRVLTDYIARYLGLRSPGPYKLWKLMKHQLHNGINFAYGGSGVFDTLVNRPNMTIQISYLEQLIKEGVYTTSSLNKSVAYLSICGNDYTTFMIKDGSTKNYPSFIASMVNQTAMNMRRIHSLGVRKVAVGGIPPLGCLPPFTGLYSYKQCNNTLNNFIAIHNHQLNQAVTKLNQQVKDQSTFLVFDIYESFMSVLNNPSKSNIKEKFKACCDGISIRYICGSVENNVKKYKICDHPESTFFWDGLHPTQAGFRVEARLQPHATSYQKLFVFGDSYVDTGNTRIDQPGSWKNPYGITFPGKPAGRFSDGRVITDYIAKFLGLKSPLPYKFRKFIPQNLKYGMNFAYGGTGVFDTSSKNPNMTIQIDFFQELIKENVYTASDLSKSVALVSVAGNDYNFYLARNGSIQGFPSFIASVVNQTATNLLRIQSLGVKKIVVNGLQPLGCLPETTASSSFQKCNSTFNDLVLLHNNLLNQAVTKLNQETKNQTTFIVLDLYDSFLSVLNHPSSNNIKDALEPCCVGISSQYFCGSVDENNVKKYKVCDNPKSAFFWDLLHPTQAGWLAVYNELQTTKALQQIRY</sequence>
<evidence type="ECO:0000256" key="2">
    <source>
        <dbReference type="ARBA" id="ARBA00022801"/>
    </source>
</evidence>
<dbReference type="Gene3D" id="3.40.50.1110">
    <property type="entry name" value="SGNH hydrolase"/>
    <property type="match status" value="2"/>
</dbReference>
<evidence type="ECO:0000256" key="4">
    <source>
        <dbReference type="ARBA" id="ARBA00023098"/>
    </source>
</evidence>
<evidence type="ECO:0000256" key="1">
    <source>
        <dbReference type="ARBA" id="ARBA00008668"/>
    </source>
</evidence>
<dbReference type="GO" id="GO:0016042">
    <property type="term" value="P:lipid catabolic process"/>
    <property type="evidence" value="ECO:0007669"/>
    <property type="project" value="UniProtKB-KW"/>
</dbReference>
<evidence type="ECO:0000313" key="6">
    <source>
        <dbReference type="Proteomes" id="UP000501690"/>
    </source>
</evidence>
<evidence type="ECO:0000313" key="5">
    <source>
        <dbReference type="EMBL" id="QCE05837.1"/>
    </source>
</evidence>
<dbReference type="EMBL" id="CP039353">
    <property type="protein sequence ID" value="QCE05837.1"/>
    <property type="molecule type" value="Genomic_DNA"/>
</dbReference>
<gene>
    <name evidence="5" type="ORF">DEO72_LG9g845</name>
</gene>
<dbReference type="AlphaFoldDB" id="A0A4D6N1B7"/>
<dbReference type="Proteomes" id="UP000501690">
    <property type="component" value="Linkage Group LG9"/>
</dbReference>
<dbReference type="PANTHER" id="PTHR46020:SF30">
    <property type="entry name" value="GDSL-LIKE LIPASE_ACYLHYDROLASE"/>
    <property type="match status" value="1"/>
</dbReference>
<dbReference type="Pfam" id="PF00657">
    <property type="entry name" value="Lipase_GDSL"/>
    <property type="match status" value="2"/>
</dbReference>
<dbReference type="CDD" id="cd01837">
    <property type="entry name" value="SGNH_plant_lipase_like"/>
    <property type="match status" value="1"/>
</dbReference>
<proteinExistence type="inferred from homology"/>
<keyword evidence="2" id="KW-0378">Hydrolase</keyword>
<name>A0A4D6N1B7_VIGUN</name>
<organism evidence="5 6">
    <name type="scientific">Vigna unguiculata</name>
    <name type="common">Cowpea</name>
    <dbReference type="NCBI Taxonomy" id="3917"/>
    <lineage>
        <taxon>Eukaryota</taxon>
        <taxon>Viridiplantae</taxon>
        <taxon>Streptophyta</taxon>
        <taxon>Embryophyta</taxon>
        <taxon>Tracheophyta</taxon>
        <taxon>Spermatophyta</taxon>
        <taxon>Magnoliopsida</taxon>
        <taxon>eudicotyledons</taxon>
        <taxon>Gunneridae</taxon>
        <taxon>Pentapetalae</taxon>
        <taxon>rosids</taxon>
        <taxon>fabids</taxon>
        <taxon>Fabales</taxon>
        <taxon>Fabaceae</taxon>
        <taxon>Papilionoideae</taxon>
        <taxon>50 kb inversion clade</taxon>
        <taxon>NPAAA clade</taxon>
        <taxon>indigoferoid/millettioid clade</taxon>
        <taxon>Phaseoleae</taxon>
        <taxon>Vigna</taxon>
    </lineage>
</organism>
<keyword evidence="3" id="KW-0442">Lipid degradation</keyword>